<sequence length="182" mass="21646">MSLSKGKRRYLVKIYSERARLRQFVRNIRMQWALDGDRPPRFPSLDQLQVYREMKKLEWDPIEFILKDESKNERYLVHHRGKHRNHEDPNGRMLHFNLDWSFAMENIEQTTQEEDHKRFLDYQEQLGKLTLADVPNLKPVRIPSISELERRHPGQLAEFTRFALAAQLAVRGGALDALVVKK</sequence>
<name>A0AB39CCL1_9VIRU</name>
<organism evidence="1">
    <name type="scientific">Pseudomonas phage RVTF4</name>
    <dbReference type="NCBI Taxonomy" id="3236931"/>
    <lineage>
        <taxon>Viruses</taxon>
    </lineage>
</organism>
<proteinExistence type="predicted"/>
<accession>A0AB39CCL1</accession>
<evidence type="ECO:0000313" key="1">
    <source>
        <dbReference type="EMBL" id="XDJ14662.1"/>
    </source>
</evidence>
<dbReference type="EMBL" id="PQ015378">
    <property type="protein sequence ID" value="XDJ14662.1"/>
    <property type="molecule type" value="Genomic_DNA"/>
</dbReference>
<protein>
    <submittedName>
        <fullName evidence="1">Uncharacterized protein</fullName>
    </submittedName>
</protein>
<reference evidence="1" key="1">
    <citation type="submission" date="2024-07" db="EMBL/GenBank/DDBJ databases">
        <authorList>
            <person name="Bringhurst R.M."/>
            <person name="Homer T.E."/>
        </authorList>
    </citation>
    <scope>NUCLEOTIDE SEQUENCE</scope>
</reference>